<accession>A0A409YM88</accession>
<organism evidence="4 5">
    <name type="scientific">Gymnopilus dilepis</name>
    <dbReference type="NCBI Taxonomy" id="231916"/>
    <lineage>
        <taxon>Eukaryota</taxon>
        <taxon>Fungi</taxon>
        <taxon>Dikarya</taxon>
        <taxon>Basidiomycota</taxon>
        <taxon>Agaricomycotina</taxon>
        <taxon>Agaricomycetes</taxon>
        <taxon>Agaricomycetidae</taxon>
        <taxon>Agaricales</taxon>
        <taxon>Agaricineae</taxon>
        <taxon>Hymenogastraceae</taxon>
        <taxon>Gymnopilus</taxon>
    </lineage>
</organism>
<keyword evidence="3" id="KW-0732">Signal</keyword>
<dbReference type="EMBL" id="NHYE01000670">
    <property type="protein sequence ID" value="PPR04135.1"/>
    <property type="molecule type" value="Genomic_DNA"/>
</dbReference>
<dbReference type="AlphaFoldDB" id="A0A409YM88"/>
<protein>
    <submittedName>
        <fullName evidence="4">Uncharacterized protein</fullName>
    </submittedName>
</protein>
<reference evidence="4 5" key="1">
    <citation type="journal article" date="2018" name="Evol. Lett.">
        <title>Horizontal gene cluster transfer increased hallucinogenic mushroom diversity.</title>
        <authorList>
            <person name="Reynolds H.T."/>
            <person name="Vijayakumar V."/>
            <person name="Gluck-Thaler E."/>
            <person name="Korotkin H.B."/>
            <person name="Matheny P.B."/>
            <person name="Slot J.C."/>
        </authorList>
    </citation>
    <scope>NUCLEOTIDE SEQUENCE [LARGE SCALE GENOMIC DNA]</scope>
    <source>
        <strain evidence="4 5">SRW20</strain>
    </source>
</reference>
<evidence type="ECO:0000313" key="4">
    <source>
        <dbReference type="EMBL" id="PPR04135.1"/>
    </source>
</evidence>
<feature type="transmembrane region" description="Helical" evidence="2">
    <location>
        <begin position="230"/>
        <end position="249"/>
    </location>
</feature>
<sequence length="250" mass="25887">MFMMRPAFLPKFVISLTFGAMPVARTQLITLWDIIPESQTTTQILSASVAYSPLNVIDGITDYQAIEVDSLRVVVGPSGTQTLLSTPITYTYTLQQGASFFGLTFLTTTALSPGETAVVAGDQGCQLSPGVLPSESAEVLCIQVVSESGLGEDTVAVTTVGLNGRLHPLATITASSAISTIGIPSSTAISSTPPSSSSPSKTAPPDSGVPFSQVTVFPTSTSNSDMKLPFSWGIVAVIALCSYGALVLCI</sequence>
<feature type="signal peptide" evidence="3">
    <location>
        <begin position="1"/>
        <end position="19"/>
    </location>
</feature>
<keyword evidence="2" id="KW-0812">Transmembrane</keyword>
<name>A0A409YM88_9AGAR</name>
<feature type="chain" id="PRO_5019343347" evidence="3">
    <location>
        <begin position="20"/>
        <end position="250"/>
    </location>
</feature>
<evidence type="ECO:0000256" key="1">
    <source>
        <dbReference type="SAM" id="MobiDB-lite"/>
    </source>
</evidence>
<evidence type="ECO:0000256" key="2">
    <source>
        <dbReference type="SAM" id="Phobius"/>
    </source>
</evidence>
<gene>
    <name evidence="4" type="ORF">CVT26_001327</name>
</gene>
<keyword evidence="5" id="KW-1185">Reference proteome</keyword>
<dbReference type="OrthoDB" id="10637079at2759"/>
<keyword evidence="2" id="KW-0472">Membrane</keyword>
<comment type="caution">
    <text evidence="4">The sequence shown here is derived from an EMBL/GenBank/DDBJ whole genome shotgun (WGS) entry which is preliminary data.</text>
</comment>
<proteinExistence type="predicted"/>
<keyword evidence="2" id="KW-1133">Transmembrane helix</keyword>
<feature type="compositionally biased region" description="Low complexity" evidence="1">
    <location>
        <begin position="189"/>
        <end position="205"/>
    </location>
</feature>
<feature type="region of interest" description="Disordered" evidence="1">
    <location>
        <begin position="189"/>
        <end position="208"/>
    </location>
</feature>
<dbReference type="Proteomes" id="UP000284706">
    <property type="component" value="Unassembled WGS sequence"/>
</dbReference>
<evidence type="ECO:0000313" key="5">
    <source>
        <dbReference type="Proteomes" id="UP000284706"/>
    </source>
</evidence>
<evidence type="ECO:0000256" key="3">
    <source>
        <dbReference type="SAM" id="SignalP"/>
    </source>
</evidence>
<dbReference type="InParanoid" id="A0A409YM88"/>